<dbReference type="OrthoDB" id="10253041at2759"/>
<keyword evidence="7" id="KW-1185">Reference proteome</keyword>
<organism evidence="6 7">
    <name type="scientific">Giardia muris</name>
    <dbReference type="NCBI Taxonomy" id="5742"/>
    <lineage>
        <taxon>Eukaryota</taxon>
        <taxon>Metamonada</taxon>
        <taxon>Diplomonadida</taxon>
        <taxon>Hexamitidae</taxon>
        <taxon>Giardiinae</taxon>
        <taxon>Giardia</taxon>
    </lineage>
</organism>
<dbReference type="PANTHER" id="PTHR12756:SF11">
    <property type="entry name" value="CYTOSOLIC CARBOXYPEPTIDASE 1"/>
    <property type="match status" value="1"/>
</dbReference>
<protein>
    <submittedName>
        <fullName evidence="6">Nuclear ATP/GTP-binding protein</fullName>
    </submittedName>
</protein>
<evidence type="ECO:0000259" key="5">
    <source>
        <dbReference type="PROSITE" id="PS52035"/>
    </source>
</evidence>
<accession>A0A4Z1SZT2</accession>
<dbReference type="Gene3D" id="2.60.40.3120">
    <property type="match status" value="1"/>
</dbReference>
<name>A0A4Z1SZT2_GIAMU</name>
<dbReference type="VEuPathDB" id="GiardiaDB:GMRT_10722"/>
<dbReference type="SUPFAM" id="SSF53187">
    <property type="entry name" value="Zn-dependent exopeptidases"/>
    <property type="match status" value="1"/>
</dbReference>
<reference evidence="6 7" key="1">
    <citation type="submission" date="2019-05" db="EMBL/GenBank/DDBJ databases">
        <title>The compact genome of Giardia muris reveals important steps in the evolution of intestinal protozoan parasites.</title>
        <authorList>
            <person name="Xu F."/>
            <person name="Jimenez-Gonzalez A."/>
            <person name="Einarsson E."/>
            <person name="Astvaldsson A."/>
            <person name="Peirasmaki D."/>
            <person name="Eckmann L."/>
            <person name="Andersson J.O."/>
            <person name="Svard S.G."/>
            <person name="Jerlstrom-Hultqvist J."/>
        </authorList>
    </citation>
    <scope>NUCLEOTIDE SEQUENCE [LARGE SCALE GENOMIC DNA]</scope>
    <source>
        <strain evidence="6 7">Roberts-Thomson</strain>
    </source>
</reference>
<proteinExistence type="inferred from homology"/>
<comment type="similarity">
    <text evidence="2 3">Belongs to the peptidase M14 family.</text>
</comment>
<feature type="region of interest" description="Disordered" evidence="4">
    <location>
        <begin position="285"/>
        <end position="311"/>
    </location>
</feature>
<evidence type="ECO:0000313" key="7">
    <source>
        <dbReference type="Proteomes" id="UP000315496"/>
    </source>
</evidence>
<dbReference type="PROSITE" id="PS52035">
    <property type="entry name" value="PEPTIDASE_M14"/>
    <property type="match status" value="1"/>
</dbReference>
<evidence type="ECO:0000256" key="4">
    <source>
        <dbReference type="SAM" id="MobiDB-lite"/>
    </source>
</evidence>
<feature type="compositionally biased region" description="Basic and acidic residues" evidence="4">
    <location>
        <begin position="1293"/>
        <end position="1303"/>
    </location>
</feature>
<comment type="caution">
    <text evidence="6">The sequence shown here is derived from an EMBL/GenBank/DDBJ whole genome shotgun (WGS) entry which is preliminary data.</text>
</comment>
<evidence type="ECO:0000256" key="2">
    <source>
        <dbReference type="ARBA" id="ARBA00005988"/>
    </source>
</evidence>
<feature type="region of interest" description="Disordered" evidence="4">
    <location>
        <begin position="1261"/>
        <end position="1303"/>
    </location>
</feature>
<feature type="region of interest" description="Disordered" evidence="4">
    <location>
        <begin position="1096"/>
        <end position="1121"/>
    </location>
</feature>
<comment type="cofactor">
    <cofactor evidence="1">
        <name>Zn(2+)</name>
        <dbReference type="ChEBI" id="CHEBI:29105"/>
    </cofactor>
</comment>
<feature type="compositionally biased region" description="Polar residues" evidence="4">
    <location>
        <begin position="713"/>
        <end position="722"/>
    </location>
</feature>
<dbReference type="Proteomes" id="UP000315496">
    <property type="component" value="Chromosome 2"/>
</dbReference>
<dbReference type="InterPro" id="IPR050821">
    <property type="entry name" value="Cytosolic_carboxypeptidase"/>
</dbReference>
<feature type="compositionally biased region" description="Polar residues" evidence="4">
    <location>
        <begin position="686"/>
        <end position="696"/>
    </location>
</feature>
<gene>
    <name evidence="6" type="ORF">GMRT_10722</name>
</gene>
<sequence>MRPTSIKGTQRLTARTYGEIGRLISEQLAASGQLPAPPDPLYDAGPKPKEFSISTCGFVFQEKTPPIVMPSDGSAFDTEEPERVPAPLDPAQRQFSELIPHSISCCCGCTSLRGIPLAGAVYAQLQKGQRVFHYKREFSGVQQPHPESGFSWWKPLLPDHILQQDEYYRLTHNTVSRLYNTNPSFTSLLDRPQIRHTGVGLLSGTAAKNVPGDQRRVWSEMLRDSENIYSTAGTTRRIELKDSSLRFESRFESGNLMQATRISICTAQIAPLLVSDRIFENICPQGQKDGGMDPGLESTRAPSNADPSNPYALTRPYTIDFQTNDAGMTTRFQPYDQHYFLLLRPDTNSTGNTQWYYFAVGNTIPGIRYTFFISNFTKSTSQYSEGMQPVVFSETEYMLTGTGWTRGGYDIWYAGNNAFMGDKHGGGGGLLGNYYTLSFSYTFRYASDIVYFAHTYPYPYTQAQLWLNKTVLVNAEERKTLNSGLNRIITDTLLNARVQDVDYQFAYLEAYRAMQKLRPDFLPTLRRLRESRAYRQLATLVGAPDYQNASVPMLNHRVICHSVGQNDVDMLTITAPSRSTEELQARRVVVVSARIHPGEAQSSYVCQGFVDFILSKAPIAELLRRLYVFRIFPLVNPDGVILGNYRCNLAGADLNRRYAAPSNLIHPSIYAIKRCVQTLIDASTGDTTSSAMNSTLGVKADSGEQDSDGGSHGASSTISSRPGSAKGLQRKSRPTSSGPVVPRPFTSRIAASIDLHGHSKKTNAFGYACYGDGDGEEVAYFKLLNRISQYFSLRDCRFSIGRCKEGTQRAVSYNLLRIKHSYCIEATFGGVTKAGSTKCGIQMDQQDFLQLGKDLAIGLLALHPELLSAAAEFNESVGTELHAIIHSAELKAFVLEHFSPTSILSRLDSFPPSLRITNEAVLQSVLHGPMANPEAGLDAQAEDLFLTSPRAISGKHVTRPYSRSTSPTSHLIAAIPYRYTLDMLNEDAFLLRQIRALSEYNFDAVLVSQKSTTSELDGQSSDDDIKVEFARAVSKRRKSTIGIEQAVDHVAREMLQAQKNEARMECAFEAELTNTGGVDVPMSVRKNGKVVYKLTPPAQETPQAAPPPPTQKPKPSKSCPAMPKLAQVRRPHNQDRELVSAACAEIASLIKGEEVELPEFKTCWGNRRPAPCAPILPLDERLRQIGPTPSIVRPPPKPETQELVRGNRLATYSLVKHELGTSRADRAEPFSVRLSGGLTTTKPWKVQTNVQEEPIIVPRRPISGMRRSLSQSSGARRGPRGLVEALSVSAERNPFRNDDTKKK</sequence>
<evidence type="ECO:0000256" key="1">
    <source>
        <dbReference type="ARBA" id="ARBA00001947"/>
    </source>
</evidence>
<dbReference type="GO" id="GO:0008270">
    <property type="term" value="F:zinc ion binding"/>
    <property type="evidence" value="ECO:0007669"/>
    <property type="project" value="InterPro"/>
</dbReference>
<dbReference type="Pfam" id="PF00246">
    <property type="entry name" value="Peptidase_M14"/>
    <property type="match status" value="1"/>
</dbReference>
<feature type="active site" description="Proton donor/acceptor" evidence="3">
    <location>
        <position position="825"/>
    </location>
</feature>
<dbReference type="PANTHER" id="PTHR12756">
    <property type="entry name" value="CYTOSOLIC CARBOXYPEPTIDASE"/>
    <property type="match status" value="1"/>
</dbReference>
<dbReference type="Gene3D" id="3.40.630.10">
    <property type="entry name" value="Zn peptidases"/>
    <property type="match status" value="1"/>
</dbReference>
<dbReference type="GO" id="GO:0006508">
    <property type="term" value="P:proteolysis"/>
    <property type="evidence" value="ECO:0007669"/>
    <property type="project" value="InterPro"/>
</dbReference>
<dbReference type="GO" id="GO:0004181">
    <property type="term" value="F:metallocarboxypeptidase activity"/>
    <property type="evidence" value="ECO:0007669"/>
    <property type="project" value="InterPro"/>
</dbReference>
<evidence type="ECO:0000256" key="3">
    <source>
        <dbReference type="PROSITE-ProRule" id="PRU01379"/>
    </source>
</evidence>
<feature type="region of interest" description="Disordered" evidence="4">
    <location>
        <begin position="686"/>
        <end position="744"/>
    </location>
</feature>
<dbReference type="InterPro" id="IPR000834">
    <property type="entry name" value="Peptidase_M14"/>
</dbReference>
<feature type="domain" description="Peptidase M14" evidence="5">
    <location>
        <begin position="533"/>
        <end position="866"/>
    </location>
</feature>
<dbReference type="EMBL" id="VDLU01000002">
    <property type="protein sequence ID" value="TNJ28968.1"/>
    <property type="molecule type" value="Genomic_DNA"/>
</dbReference>
<evidence type="ECO:0000313" key="6">
    <source>
        <dbReference type="EMBL" id="TNJ28968.1"/>
    </source>
</evidence>